<feature type="domain" description="Shelterin complex subunit TPP1/Est3" evidence="7">
    <location>
        <begin position="91"/>
        <end position="252"/>
    </location>
</feature>
<evidence type="ECO:0000313" key="9">
    <source>
        <dbReference type="Proteomes" id="UP000242814"/>
    </source>
</evidence>
<feature type="region of interest" description="Disordered" evidence="6">
    <location>
        <begin position="572"/>
        <end position="593"/>
    </location>
</feature>
<sequence>MAPSVCPKIRAGDHRWTSQSKLTLTIAVRTRDWISGEIRSSPIGNIKRKRLKKRLKRPQTQRVNAHSMNYEGAGVGDYDPPPLENSSMETLRPWIVLVVEAALCLCLGQPPPDKLPLRNPLQLVEDDNEVRVRVKDRKIVQVAQWSPPSQSIQGTLSDSLTTILGIFSKESTQRYQIKARKPLNSGTKGAILKIVEFEVVISYVRAQTPQVALYVLDFQVEGCEGASVFGTPVDILGQPKMSSLLRDFCRQHKGQQNGVAPPNGDGHEMDVDVGLDSDSEASSLRSQSCAASVSPVSQQQFQSKISTGRRIENLQAATLVGVGSAPPKTDATSLLSALMPKKRQGNPNKAPSAARESLSKNTKPPRPPSSKLDLEIDQLGFATQLIPSTEQEASDNEKGDRSSDACADLLTRPPSLASSTLRYTSGARSPSISRSLERDKVVHDDHKAEVASTQISAGEDMPPPKRRDLTVRKGHQQIMNGTDSHMPQEEPRITTKISMELDNNQKTSVQTRRNDPWRHMTRIRRRDVTIHKDQEELIEQQESWVPAEPGKRPPQAHVPIYLLQEWNDMQRRRSSMEKISDDAAPPPINEDEDIGFNILKSSQATEMLDPEWDPTPLPSSSHLVPQDSSPLQRLPSMGDSRLRRSASPNDAICSNAEAVASQIEKSLASQPEIPPNSQKPRVCDPATPVEDEDDSSEMETAAPKGLGNTSQVDEDQEEDGISTSWLSLPQSNEAFFMEVEQSPYIEERERDIEVNSEPLQADGQCFGQKYHKKVSSDPLIPSTYDTQRLNIHPETSPSTSREHPRSQSPAESSASTSTKVSNPLERDPVDYEDDEPMAGKQLMSDLEEFMQNSQAEYTDPAVIVHASGPAVSSPIDVRGSHLEINSTSVMIGKRKRSELSPWSNNSPKQPRIFKSQTCTSSTSSGEEKVAKNRTVALECREPYFDNDELLSKTEAVYNRFKEAYSNYAGNFNHFRQACNMLQGLRGQNILTRSFLWDDFVVQYPSYILRHHDLSQSSCLGSFENYLQQEVSKLRCRKGILTAHDLELVLAEQDGEDFTSEASSKRNSSRRLSNFSPLENEQGSLAAFDPEDPIILSSDEERKEREPTIPESNHGELLHQPEIDLMAEDLAESSDELEAHKSASVELGDTDASWPLFSSTNEIDVASTGIDADDEVNTSDEIAESVDGSHRAAVALVAAKQTRSMSFETNSDDDSDMLESSSSKSSLRGYTIEGSGRHRPITNKLQKRDISEEYSEGILKSRDKTITPPLRPRRPQPFYRPPPDSPRDPLWKLYHSTTTQQGNGQDSDDPKPWYKDRNTPFKMYARNVAKLQADYGFRQDGSKADPIPVDENGVVRPPPLGNPRGMDSMGWKF</sequence>
<feature type="region of interest" description="Disordered" evidence="6">
    <location>
        <begin position="254"/>
        <end position="279"/>
    </location>
</feature>
<feature type="region of interest" description="Disordered" evidence="6">
    <location>
        <begin position="608"/>
        <end position="647"/>
    </location>
</feature>
<keyword evidence="3" id="KW-0158">Chromosome</keyword>
<dbReference type="Proteomes" id="UP000242814">
    <property type="component" value="Unassembled WGS sequence"/>
</dbReference>
<evidence type="ECO:0000313" key="8">
    <source>
        <dbReference type="EMBL" id="ODH14249.1"/>
    </source>
</evidence>
<feature type="region of interest" description="Disordered" evidence="6">
    <location>
        <begin position="663"/>
        <end position="731"/>
    </location>
</feature>
<evidence type="ECO:0000256" key="5">
    <source>
        <dbReference type="ARBA" id="ARBA00023242"/>
    </source>
</evidence>
<evidence type="ECO:0000256" key="1">
    <source>
        <dbReference type="ARBA" id="ARBA00004123"/>
    </source>
</evidence>
<dbReference type="GO" id="GO:0005697">
    <property type="term" value="C:telomerase holoenzyme complex"/>
    <property type="evidence" value="ECO:0007669"/>
    <property type="project" value="InterPro"/>
</dbReference>
<feature type="region of interest" description="Disordered" evidence="6">
    <location>
        <begin position="338"/>
        <end position="372"/>
    </location>
</feature>
<dbReference type="GO" id="GO:0000781">
    <property type="term" value="C:chromosome, telomeric region"/>
    <property type="evidence" value="ECO:0007669"/>
    <property type="project" value="UniProtKB-SubCell"/>
</dbReference>
<evidence type="ECO:0000256" key="6">
    <source>
        <dbReference type="SAM" id="MobiDB-lite"/>
    </source>
</evidence>
<reference evidence="8 9" key="1">
    <citation type="submission" date="2016-06" db="EMBL/GenBank/DDBJ databases">
        <authorList>
            <person name="Kjaerup R.B."/>
            <person name="Dalgaard T.S."/>
            <person name="Juul-Madsen H.R."/>
        </authorList>
    </citation>
    <scope>NUCLEOTIDE SEQUENCE [LARGE SCALE GENOMIC DNA]</scope>
    <source>
        <strain evidence="8 9">Pb300</strain>
    </source>
</reference>
<keyword evidence="4" id="KW-0779">Telomere</keyword>
<feature type="region of interest" description="Disordered" evidence="6">
    <location>
        <begin position="1338"/>
        <end position="1372"/>
    </location>
</feature>
<feature type="region of interest" description="Disordered" evidence="6">
    <location>
        <begin position="1198"/>
        <end position="1317"/>
    </location>
</feature>
<evidence type="ECO:0000256" key="4">
    <source>
        <dbReference type="ARBA" id="ARBA00022895"/>
    </source>
</evidence>
<keyword evidence="5" id="KW-0539">Nucleus</keyword>
<evidence type="ECO:0000256" key="3">
    <source>
        <dbReference type="ARBA" id="ARBA00022454"/>
    </source>
</evidence>
<feature type="compositionally biased region" description="Basic and acidic residues" evidence="6">
    <location>
        <begin position="435"/>
        <end position="449"/>
    </location>
</feature>
<proteinExistence type="predicted"/>
<feature type="region of interest" description="Disordered" evidence="6">
    <location>
        <begin position="385"/>
        <end position="465"/>
    </location>
</feature>
<comment type="subcellular location">
    <subcellularLocation>
        <location evidence="2">Chromosome</location>
        <location evidence="2">Telomere</location>
    </subcellularLocation>
    <subcellularLocation>
        <location evidence="1">Nucleus</location>
    </subcellularLocation>
</comment>
<feature type="compositionally biased region" description="Polar residues" evidence="6">
    <location>
        <begin position="783"/>
        <end position="799"/>
    </location>
</feature>
<dbReference type="GO" id="GO:0042162">
    <property type="term" value="F:telomeric DNA binding"/>
    <property type="evidence" value="ECO:0007669"/>
    <property type="project" value="InterPro"/>
</dbReference>
<evidence type="ECO:0000259" key="7">
    <source>
        <dbReference type="Pfam" id="PF10341"/>
    </source>
</evidence>
<feature type="region of interest" description="Disordered" evidence="6">
    <location>
        <begin position="895"/>
        <end position="926"/>
    </location>
</feature>
<accession>A0A1D2J6W6</accession>
<name>A0A1D2J6W6_PARBR</name>
<evidence type="ECO:0000256" key="2">
    <source>
        <dbReference type="ARBA" id="ARBA00004574"/>
    </source>
</evidence>
<dbReference type="GO" id="GO:0007004">
    <property type="term" value="P:telomere maintenance via telomerase"/>
    <property type="evidence" value="ECO:0007669"/>
    <property type="project" value="InterPro"/>
</dbReference>
<feature type="compositionally biased region" description="Polar residues" evidence="6">
    <location>
        <begin position="416"/>
        <end position="434"/>
    </location>
</feature>
<dbReference type="InterPro" id="IPR019437">
    <property type="entry name" value="TPP1/Est3"/>
</dbReference>
<feature type="compositionally biased region" description="Basic and acidic residues" evidence="6">
    <location>
        <begin position="1307"/>
        <end position="1317"/>
    </location>
</feature>
<dbReference type="VEuPathDB" id="FungiDB:PABG_02783"/>
<feature type="compositionally biased region" description="Basic and acidic residues" evidence="6">
    <location>
        <begin position="572"/>
        <end position="581"/>
    </location>
</feature>
<feature type="region of interest" description="Disordered" evidence="6">
    <location>
        <begin position="770"/>
        <end position="836"/>
    </location>
</feature>
<gene>
    <name evidence="8" type="ORF">ACO22_06620</name>
</gene>
<feature type="compositionally biased region" description="Basic and acidic residues" evidence="6">
    <location>
        <begin position="1098"/>
        <end position="1115"/>
    </location>
</feature>
<feature type="compositionally biased region" description="Polar residues" evidence="6">
    <location>
        <begin position="721"/>
        <end position="731"/>
    </location>
</feature>
<feature type="compositionally biased region" description="Low complexity" evidence="6">
    <location>
        <begin position="806"/>
        <end position="818"/>
    </location>
</feature>
<protein>
    <recommendedName>
        <fullName evidence="7">Shelterin complex subunit TPP1/Est3 domain-containing protein</fullName>
    </recommendedName>
</protein>
<feature type="compositionally biased region" description="Polar residues" evidence="6">
    <location>
        <begin position="663"/>
        <end position="679"/>
    </location>
</feature>
<feature type="compositionally biased region" description="Polar residues" evidence="6">
    <location>
        <begin position="1294"/>
        <end position="1304"/>
    </location>
</feature>
<comment type="caution">
    <text evidence="8">The sequence shown here is derived from an EMBL/GenBank/DDBJ whole genome shotgun (WGS) entry which is preliminary data.</text>
</comment>
<feature type="compositionally biased region" description="Polar residues" evidence="6">
    <location>
        <begin position="618"/>
        <end position="631"/>
    </location>
</feature>
<organism evidence="8 9">
    <name type="scientific">Paracoccidioides brasiliensis</name>
    <dbReference type="NCBI Taxonomy" id="121759"/>
    <lineage>
        <taxon>Eukaryota</taxon>
        <taxon>Fungi</taxon>
        <taxon>Dikarya</taxon>
        <taxon>Ascomycota</taxon>
        <taxon>Pezizomycotina</taxon>
        <taxon>Eurotiomycetes</taxon>
        <taxon>Eurotiomycetidae</taxon>
        <taxon>Onygenales</taxon>
        <taxon>Ajellomycetaceae</taxon>
        <taxon>Paracoccidioides</taxon>
    </lineage>
</organism>
<dbReference type="EMBL" id="LZYO01000372">
    <property type="protein sequence ID" value="ODH14249.1"/>
    <property type="molecule type" value="Genomic_DNA"/>
</dbReference>
<dbReference type="VEuPathDB" id="FungiDB:PADG_01276"/>
<feature type="compositionally biased region" description="Polar residues" evidence="6">
    <location>
        <begin position="900"/>
        <end position="924"/>
    </location>
</feature>
<dbReference type="Pfam" id="PF10341">
    <property type="entry name" value="TPP1"/>
    <property type="match status" value="1"/>
</dbReference>
<feature type="region of interest" description="Disordered" evidence="6">
    <location>
        <begin position="1056"/>
        <end position="1115"/>
    </location>
</feature>